<evidence type="ECO:0000313" key="2">
    <source>
        <dbReference type="Proteomes" id="UP001595698"/>
    </source>
</evidence>
<keyword evidence="2" id="KW-1185">Reference proteome</keyword>
<comment type="caution">
    <text evidence="1">The sequence shown here is derived from an EMBL/GenBank/DDBJ whole genome shotgun (WGS) entry which is preliminary data.</text>
</comment>
<proteinExistence type="predicted"/>
<dbReference type="EMBL" id="JBHSBC010000032">
    <property type="protein sequence ID" value="MFC3984197.1"/>
    <property type="molecule type" value="Genomic_DNA"/>
</dbReference>
<sequence length="49" mass="5228">MEPLSLADYGLMFIKLLFSGVLPRVDKAPKITVFLPNAPGGNRGSALIV</sequence>
<accession>A0ABV8F6C0</accession>
<protein>
    <submittedName>
        <fullName evidence="1">Uncharacterized protein</fullName>
    </submittedName>
</protein>
<gene>
    <name evidence="1" type="ORF">ACFOYY_28960</name>
</gene>
<evidence type="ECO:0000313" key="1">
    <source>
        <dbReference type="EMBL" id="MFC3984197.1"/>
    </source>
</evidence>
<dbReference type="Proteomes" id="UP001595698">
    <property type="component" value="Unassembled WGS sequence"/>
</dbReference>
<organism evidence="1 2">
    <name type="scientific">Streptosporangium jomthongense</name>
    <dbReference type="NCBI Taxonomy" id="1193683"/>
    <lineage>
        <taxon>Bacteria</taxon>
        <taxon>Bacillati</taxon>
        <taxon>Actinomycetota</taxon>
        <taxon>Actinomycetes</taxon>
        <taxon>Streptosporangiales</taxon>
        <taxon>Streptosporangiaceae</taxon>
        <taxon>Streptosporangium</taxon>
    </lineage>
</organism>
<name>A0ABV8F6C0_9ACTN</name>
<reference evidence="2" key="1">
    <citation type="journal article" date="2019" name="Int. J. Syst. Evol. Microbiol.">
        <title>The Global Catalogue of Microorganisms (GCM) 10K type strain sequencing project: providing services to taxonomists for standard genome sequencing and annotation.</title>
        <authorList>
            <consortium name="The Broad Institute Genomics Platform"/>
            <consortium name="The Broad Institute Genome Sequencing Center for Infectious Disease"/>
            <person name="Wu L."/>
            <person name="Ma J."/>
        </authorList>
    </citation>
    <scope>NUCLEOTIDE SEQUENCE [LARGE SCALE GENOMIC DNA]</scope>
    <source>
        <strain evidence="2">TBRC 7912</strain>
    </source>
</reference>
<dbReference type="RefSeq" id="WP_362916176.1">
    <property type="nucleotide sequence ID" value="NZ_JBHSBC010000032.1"/>
</dbReference>